<evidence type="ECO:0000313" key="4">
    <source>
        <dbReference type="EMBL" id="SHF23908.1"/>
    </source>
</evidence>
<dbReference type="GO" id="GO:0008408">
    <property type="term" value="F:3'-5' exonuclease activity"/>
    <property type="evidence" value="ECO:0007669"/>
    <property type="project" value="TreeGrafter"/>
</dbReference>
<dbReference type="CDD" id="cd06127">
    <property type="entry name" value="DEDDh"/>
    <property type="match status" value="1"/>
</dbReference>
<dbReference type="EMBL" id="FQVQ01000005">
    <property type="protein sequence ID" value="SHF23908.1"/>
    <property type="molecule type" value="Genomic_DNA"/>
</dbReference>
<organism evidence="4 5">
    <name type="scientific">Flavobacterium fontis</name>
    <dbReference type="NCBI Taxonomy" id="1124188"/>
    <lineage>
        <taxon>Bacteria</taxon>
        <taxon>Pseudomonadati</taxon>
        <taxon>Bacteroidota</taxon>
        <taxon>Flavobacteriia</taxon>
        <taxon>Flavobacteriales</taxon>
        <taxon>Flavobacteriaceae</taxon>
        <taxon>Flavobacterium</taxon>
    </lineage>
</organism>
<feature type="domain" description="GIY-YIG" evidence="3">
    <location>
        <begin position="212"/>
        <end position="288"/>
    </location>
</feature>
<dbReference type="NCBIfam" id="TIGR00573">
    <property type="entry name" value="dnaq"/>
    <property type="match status" value="1"/>
</dbReference>
<dbReference type="AlphaFoldDB" id="A0A1M5A0V9"/>
<dbReference type="InterPro" id="IPR036397">
    <property type="entry name" value="RNaseH_sf"/>
</dbReference>
<dbReference type="PANTHER" id="PTHR30231">
    <property type="entry name" value="DNA POLYMERASE III SUBUNIT EPSILON"/>
    <property type="match status" value="1"/>
</dbReference>
<dbReference type="InterPro" id="IPR000305">
    <property type="entry name" value="GIY-YIG_endonuc"/>
</dbReference>
<dbReference type="GO" id="GO:0005829">
    <property type="term" value="C:cytosol"/>
    <property type="evidence" value="ECO:0007669"/>
    <property type="project" value="TreeGrafter"/>
</dbReference>
<dbReference type="Pfam" id="PF00929">
    <property type="entry name" value="RNase_T"/>
    <property type="match status" value="1"/>
</dbReference>
<evidence type="ECO:0000313" key="5">
    <source>
        <dbReference type="Proteomes" id="UP000184147"/>
    </source>
</evidence>
<dbReference type="CDD" id="cd10434">
    <property type="entry name" value="GIY-YIG_UvrC_Cho"/>
    <property type="match status" value="1"/>
</dbReference>
<dbReference type="Proteomes" id="UP000184147">
    <property type="component" value="Unassembled WGS sequence"/>
</dbReference>
<evidence type="ECO:0000259" key="3">
    <source>
        <dbReference type="PROSITE" id="PS50164"/>
    </source>
</evidence>
<evidence type="ECO:0000256" key="1">
    <source>
        <dbReference type="ARBA" id="ARBA00025483"/>
    </source>
</evidence>
<dbReference type="SMART" id="SM00465">
    <property type="entry name" value="GIYc"/>
    <property type="match status" value="1"/>
</dbReference>
<dbReference type="PROSITE" id="PS50164">
    <property type="entry name" value="GIY_YIG"/>
    <property type="match status" value="1"/>
</dbReference>
<dbReference type="InterPro" id="IPR006054">
    <property type="entry name" value="DnaQ"/>
</dbReference>
<accession>A0A1M5A0V9</accession>
<sequence length="470" mass="53753">MYFCVNYKRNTNGIALTLYCILDIETTGGQYNEEGITEIAIYKFDGHEVVDQFISLVNPEIPIQPFVVKLTGINNAMLRSAPKFFEIAKRIIEITEGCIVVAHNASFDYRILRTEFQRLGYEFKRPTLCTVELSKKLIPDQVSYSLGKLVRALGIPMADRHRASGDAMATVKLFKLLLAKDTEKEILKGLVKTEIKSGLSPKLLDIVEALPTKTGIYYIHNENGDLIYIGKSKNIKKRVNQHFTGTTSKSKKIQREVFAVTYEETGSELIALLKESEEIKINKPIYNRAQRKSIFQWALYEVLNDQGYLGLSLQKADGRKKEITAFSSVQEGKNYLFRITEKFQLCQKINGLYETQNSCFQYKIKECAGACIGVEAPDSYNVRVEAYLEETQLGNQTLVVIDRGRRTDERSAVLIENGIYKGYCFYDLNYQIHNLEILKNLIIPMQNNRDTRSIIQGYLRRNKVLKVLTF</sequence>
<dbReference type="Gene3D" id="3.30.420.10">
    <property type="entry name" value="Ribonuclease H-like superfamily/Ribonuclease H"/>
    <property type="match status" value="1"/>
</dbReference>
<dbReference type="Pfam" id="PF01541">
    <property type="entry name" value="GIY-YIG"/>
    <property type="match status" value="1"/>
</dbReference>
<dbReference type="GO" id="GO:0045004">
    <property type="term" value="P:DNA replication proofreading"/>
    <property type="evidence" value="ECO:0007669"/>
    <property type="project" value="TreeGrafter"/>
</dbReference>
<dbReference type="InterPro" id="IPR012337">
    <property type="entry name" value="RNaseH-like_sf"/>
</dbReference>
<dbReference type="GO" id="GO:0003887">
    <property type="term" value="F:DNA-directed DNA polymerase activity"/>
    <property type="evidence" value="ECO:0007669"/>
    <property type="project" value="InterPro"/>
</dbReference>
<keyword evidence="5" id="KW-1185">Reference proteome</keyword>
<dbReference type="SMART" id="SM00479">
    <property type="entry name" value="EXOIII"/>
    <property type="match status" value="1"/>
</dbReference>
<dbReference type="GO" id="GO:0006289">
    <property type="term" value="P:nucleotide-excision repair"/>
    <property type="evidence" value="ECO:0007669"/>
    <property type="project" value="InterPro"/>
</dbReference>
<name>A0A1M5A0V9_9FLAO</name>
<dbReference type="SUPFAM" id="SSF82771">
    <property type="entry name" value="GIY-YIG endonuclease"/>
    <property type="match status" value="1"/>
</dbReference>
<gene>
    <name evidence="4" type="ORF">SAMN05444377_105102</name>
</gene>
<dbReference type="InterPro" id="IPR013520">
    <property type="entry name" value="Ribonucl_H"/>
</dbReference>
<dbReference type="InterPro" id="IPR047296">
    <property type="entry name" value="GIY-YIG_UvrC_Cho"/>
</dbReference>
<dbReference type="PANTHER" id="PTHR30231:SF37">
    <property type="entry name" value="EXODEOXYRIBONUCLEASE 10"/>
    <property type="match status" value="1"/>
</dbReference>
<reference evidence="4 5" key="1">
    <citation type="submission" date="2016-11" db="EMBL/GenBank/DDBJ databases">
        <authorList>
            <person name="Jaros S."/>
            <person name="Januszkiewicz K."/>
            <person name="Wedrychowicz H."/>
        </authorList>
    </citation>
    <scope>NUCLEOTIDE SEQUENCE [LARGE SCALE GENOMIC DNA]</scope>
    <source>
        <strain evidence="4 5">DSM 25660</strain>
    </source>
</reference>
<dbReference type="InterPro" id="IPR035901">
    <property type="entry name" value="GIY-YIG_endonuc_sf"/>
</dbReference>
<evidence type="ECO:0000256" key="2">
    <source>
        <dbReference type="ARBA" id="ARBA00026073"/>
    </source>
</evidence>
<comment type="subunit">
    <text evidence="2">DNA polymerase III contains a core (composed of alpha, epsilon and theta chains) that associates with a tau subunit. This core dimerizes to form the POLIII' complex. PolIII' associates with the gamma complex (composed of gamma, delta, delta', psi and chi chains) and with the beta chain to form the complete DNA polymerase III complex.</text>
</comment>
<dbReference type="SUPFAM" id="SSF53098">
    <property type="entry name" value="Ribonuclease H-like"/>
    <property type="match status" value="1"/>
</dbReference>
<dbReference type="FunFam" id="3.30.420.10:FF:000045">
    <property type="entry name" value="3'-5' exonuclease DinG"/>
    <property type="match status" value="1"/>
</dbReference>
<protein>
    <submittedName>
        <fullName evidence="4">DNA polymerase-3 subunit epsilon</fullName>
    </submittedName>
</protein>
<dbReference type="Gene3D" id="3.40.1440.10">
    <property type="entry name" value="GIY-YIG endonuclease"/>
    <property type="match status" value="1"/>
</dbReference>
<dbReference type="GO" id="GO:0003677">
    <property type="term" value="F:DNA binding"/>
    <property type="evidence" value="ECO:0007669"/>
    <property type="project" value="InterPro"/>
</dbReference>
<proteinExistence type="predicted"/>
<dbReference type="STRING" id="1124188.SAMN05444377_105102"/>
<comment type="function">
    <text evidence="1">DNA polymerase III is a complex, multichain enzyme responsible for most of the replicative synthesis in bacteria. The epsilon subunit contain the editing function and is a proofreading 3'-5' exonuclease.</text>
</comment>